<evidence type="ECO:0000256" key="6">
    <source>
        <dbReference type="ARBA" id="ARBA00023204"/>
    </source>
</evidence>
<feature type="compositionally biased region" description="Polar residues" evidence="10">
    <location>
        <begin position="599"/>
        <end position="609"/>
    </location>
</feature>
<dbReference type="GO" id="GO:0006281">
    <property type="term" value="P:DNA repair"/>
    <property type="evidence" value="ECO:0007669"/>
    <property type="project" value="UniProtKB-UniRule"/>
</dbReference>
<comment type="subunit">
    <text evidence="9">Forms a heterodimer with SLX1.</text>
</comment>
<feature type="compositionally biased region" description="Basic and acidic residues" evidence="10">
    <location>
        <begin position="302"/>
        <end position="312"/>
    </location>
</feature>
<dbReference type="GO" id="GO:0006310">
    <property type="term" value="P:DNA recombination"/>
    <property type="evidence" value="ECO:0007669"/>
    <property type="project" value="UniProtKB-UniRule"/>
</dbReference>
<evidence type="ECO:0000256" key="3">
    <source>
        <dbReference type="ARBA" id="ARBA00022553"/>
    </source>
</evidence>
<evidence type="ECO:0000256" key="7">
    <source>
        <dbReference type="ARBA" id="ARBA00023242"/>
    </source>
</evidence>
<keyword evidence="11" id="KW-0378">Hydrolase</keyword>
<dbReference type="Pfam" id="PF09494">
    <property type="entry name" value="Slx4"/>
    <property type="match status" value="1"/>
</dbReference>
<keyword evidence="4 9" id="KW-0227">DNA damage</keyword>
<evidence type="ECO:0000256" key="5">
    <source>
        <dbReference type="ARBA" id="ARBA00023172"/>
    </source>
</evidence>
<evidence type="ECO:0000256" key="1">
    <source>
        <dbReference type="ARBA" id="ARBA00004123"/>
    </source>
</evidence>
<comment type="function">
    <text evidence="9">Regulatory subunit of the SLX1-SLX4 structure-specific endonuclease that resolves DNA secondary structures generated during DNA repair and recombination. Has endonuclease activity towards branched DNA substrates, introducing single-strand cuts in duplex DNA close to junctions with ss-DNA.</text>
</comment>
<evidence type="ECO:0000256" key="9">
    <source>
        <dbReference type="HAMAP-Rule" id="MF_03110"/>
    </source>
</evidence>
<feature type="region of interest" description="Disordered" evidence="10">
    <location>
        <begin position="492"/>
        <end position="516"/>
    </location>
</feature>
<dbReference type="GO" id="GO:0017108">
    <property type="term" value="F:5'-flap endonuclease activity"/>
    <property type="evidence" value="ECO:0007669"/>
    <property type="project" value="InterPro"/>
</dbReference>
<feature type="region of interest" description="Disordered" evidence="10">
    <location>
        <begin position="272"/>
        <end position="359"/>
    </location>
</feature>
<comment type="caution">
    <text evidence="11">The sequence shown here is derived from an EMBL/GenBank/DDBJ whole genome shotgun (WGS) entry which is preliminary data.</text>
</comment>
<dbReference type="EMBL" id="JAPUFD010000011">
    <property type="protein sequence ID" value="MDI1490153.1"/>
    <property type="molecule type" value="Genomic_DNA"/>
</dbReference>
<evidence type="ECO:0000256" key="8">
    <source>
        <dbReference type="ARBA" id="ARBA00029496"/>
    </source>
</evidence>
<organism evidence="11 12">
    <name type="scientific">Ramalina farinacea</name>
    <dbReference type="NCBI Taxonomy" id="258253"/>
    <lineage>
        <taxon>Eukaryota</taxon>
        <taxon>Fungi</taxon>
        <taxon>Dikarya</taxon>
        <taxon>Ascomycota</taxon>
        <taxon>Pezizomycotina</taxon>
        <taxon>Lecanoromycetes</taxon>
        <taxon>OSLEUM clade</taxon>
        <taxon>Lecanoromycetidae</taxon>
        <taxon>Lecanorales</taxon>
        <taxon>Lecanorineae</taxon>
        <taxon>Ramalinaceae</taxon>
        <taxon>Ramalina</taxon>
    </lineage>
</organism>
<dbReference type="GO" id="GO:0006260">
    <property type="term" value="P:DNA replication"/>
    <property type="evidence" value="ECO:0007669"/>
    <property type="project" value="InterPro"/>
</dbReference>
<dbReference type="InterPro" id="IPR018574">
    <property type="entry name" value="Structure-sp_endonuc_su_Slx4"/>
</dbReference>
<keyword evidence="5 9" id="KW-0233">DNA recombination</keyword>
<keyword evidence="3 9" id="KW-0597">Phosphoprotein</keyword>
<name>A0AA43QPD1_9LECA</name>
<comment type="subcellular location">
    <subcellularLocation>
        <location evidence="1 9">Nucleus</location>
    </subcellularLocation>
</comment>
<accession>A0AA43QPD1</accession>
<keyword evidence="6 9" id="KW-0234">DNA repair</keyword>
<feature type="compositionally biased region" description="Polar residues" evidence="10">
    <location>
        <begin position="673"/>
        <end position="685"/>
    </location>
</feature>
<dbReference type="InterPro" id="IPR027784">
    <property type="entry name" value="Slx4_ascomycetes"/>
</dbReference>
<evidence type="ECO:0000256" key="2">
    <source>
        <dbReference type="ARBA" id="ARBA00006661"/>
    </source>
</evidence>
<dbReference type="GO" id="GO:0033557">
    <property type="term" value="C:Slx1-Slx4 complex"/>
    <property type="evidence" value="ECO:0007669"/>
    <property type="project" value="UniProtKB-UniRule"/>
</dbReference>
<proteinExistence type="inferred from homology"/>
<evidence type="ECO:0000313" key="12">
    <source>
        <dbReference type="Proteomes" id="UP001161017"/>
    </source>
</evidence>
<evidence type="ECO:0000313" key="11">
    <source>
        <dbReference type="EMBL" id="MDI1490153.1"/>
    </source>
</evidence>
<feature type="compositionally biased region" description="Basic and acidic residues" evidence="10">
    <location>
        <begin position="174"/>
        <end position="184"/>
    </location>
</feature>
<feature type="region of interest" description="Disordered" evidence="10">
    <location>
        <begin position="592"/>
        <end position="721"/>
    </location>
</feature>
<comment type="similarity">
    <text evidence="2 9">Belongs to the SLX4 family.</text>
</comment>
<keyword evidence="12" id="KW-1185">Reference proteome</keyword>
<feature type="region of interest" description="Disordered" evidence="10">
    <location>
        <begin position="1"/>
        <end position="221"/>
    </location>
</feature>
<keyword evidence="11" id="KW-0540">Nuclease</keyword>
<feature type="compositionally biased region" description="Basic and acidic residues" evidence="10">
    <location>
        <begin position="1"/>
        <end position="10"/>
    </location>
</feature>
<feature type="compositionally biased region" description="Basic residues" evidence="10">
    <location>
        <begin position="152"/>
        <end position="166"/>
    </location>
</feature>
<feature type="compositionally biased region" description="Basic and acidic residues" evidence="10">
    <location>
        <begin position="202"/>
        <end position="214"/>
    </location>
</feature>
<keyword evidence="7 9" id="KW-0539">Nucleus</keyword>
<dbReference type="HAMAP" id="MF_03110">
    <property type="entry name" value="Endonuc_su_Slx4"/>
    <property type="match status" value="1"/>
</dbReference>
<reference evidence="11" key="1">
    <citation type="journal article" date="2023" name="Genome Biol. Evol.">
        <title>First Whole Genome Sequence and Flow Cytometry Genome Size Data for the Lichen-Forming Fungus Ramalina farinacea (Ascomycota).</title>
        <authorList>
            <person name="Llewellyn T."/>
            <person name="Mian S."/>
            <person name="Hill R."/>
            <person name="Leitch I.J."/>
            <person name="Gaya E."/>
        </authorList>
    </citation>
    <scope>NUCLEOTIDE SEQUENCE</scope>
    <source>
        <strain evidence="11">LIQ254RAFAR</strain>
    </source>
</reference>
<comment type="PTM">
    <text evidence="9">Phosphorylated in response to DNA damage.</text>
</comment>
<keyword evidence="11" id="KW-0255">Endonuclease</keyword>
<protein>
    <recommendedName>
        <fullName evidence="8 9">Structure-specific endonuclease subunit SLX4</fullName>
    </recommendedName>
</protein>
<evidence type="ECO:0000256" key="10">
    <source>
        <dbReference type="SAM" id="MobiDB-lite"/>
    </source>
</evidence>
<dbReference type="AlphaFoldDB" id="A0AA43QPD1"/>
<sequence length="820" mass="91285">MPARVLHSDRVAPGPKETSASFTNPARPLNEREHTDKGETMLALNTMQPNALQPPRNSERKSPHQRKAKPLGSVKLADPPQGSKSPHWDQCEDPRGNKGPGKALKSLLGAHKDPPPKRGRKKKADSDQNQQTKIKKPRVTKALVNDAEVKPKPVKTRSTKSRKRKSAIISTLLADDHDVLHEPETAGSISKQSSRRRSHWTPVKDTEDKTRERLDDDDYEGKHRGLLFGGYGFSVVTEGSHMGQKTQTTAENSVAFKKRKIELVNGLSYAPVVEKKSRSTSPKKKPQTITDKATAPFTGPNKESDTSLRRYFGEPPLTENDADTSMQRQELDSQCKRKQAKKKDTAKKSAKKSAEPIVLHSPETAMKYAKNQDYLFGTSSQLARDESPDFLRNLQQALKESERESESCKTSHEVDAFLDIPTTIKRPSKALAWTPSRNLWSAAARDFNQALLDAEILDLTKTPIPSKSTNDPRALDHTANCESIFATNSAKVSEKPEWSDELSTSAPDDSEESLKPLPSLTAETSSKHFQKHITAAPDGDSVRAKTRNLPDYEGYTDIELRKKVVAFGFKPVRRRTAMIAVLERCWKSQNETALEENPKNVNSLLSNQDFRSEGSPARPTKSKRKAGNSEQGIPGANIPDSSLLPRPRGRPKKDPTSAKGFLKRTMKTKPESPAQQEAAPTQPEVSNDEETPKAPIPRKQRLPSRTLMEQPSSPLDIDPLTPLPAKDSAAYAQRISISIMKAVTNQSPTNDPNNLSWREKLLMYEPIVVEDLAIWLNKDGLGKVGEDDEVGPWQVKTWCESRSICCLWKENLKGGQRGRW</sequence>
<feature type="compositionally biased region" description="Basic and acidic residues" evidence="10">
    <location>
        <begin position="29"/>
        <end position="39"/>
    </location>
</feature>
<dbReference type="Proteomes" id="UP001161017">
    <property type="component" value="Unassembled WGS sequence"/>
</dbReference>
<gene>
    <name evidence="9 11" type="primary">SLX4</name>
    <name evidence="11" type="ORF">OHK93_001353</name>
</gene>
<dbReference type="CDD" id="cd22999">
    <property type="entry name" value="SAP_SLX4"/>
    <property type="match status" value="1"/>
</dbReference>
<evidence type="ECO:0000256" key="4">
    <source>
        <dbReference type="ARBA" id="ARBA00022763"/>
    </source>
</evidence>
<feature type="compositionally biased region" description="Basic and acidic residues" evidence="10">
    <location>
        <begin position="86"/>
        <end position="96"/>
    </location>
</feature>